<comment type="caution">
    <text evidence="1">The sequence shown here is derived from an EMBL/GenBank/DDBJ whole genome shotgun (WGS) entry which is preliminary data.</text>
</comment>
<dbReference type="Proteomes" id="UP000636800">
    <property type="component" value="Chromosome 1"/>
</dbReference>
<gene>
    <name evidence="1" type="ORF">HPP92_001217</name>
</gene>
<name>A0A835VHC7_VANPL</name>
<protein>
    <submittedName>
        <fullName evidence="1">Uncharacterized protein</fullName>
    </submittedName>
</protein>
<reference evidence="1 2" key="1">
    <citation type="journal article" date="2020" name="Nat. Food">
        <title>A phased Vanilla planifolia genome enables genetic improvement of flavour and production.</title>
        <authorList>
            <person name="Hasing T."/>
            <person name="Tang H."/>
            <person name="Brym M."/>
            <person name="Khazi F."/>
            <person name="Huang T."/>
            <person name="Chambers A.H."/>
        </authorList>
    </citation>
    <scope>NUCLEOTIDE SEQUENCE [LARGE SCALE GENOMIC DNA]</scope>
    <source>
        <tissue evidence="1">Leaf</tissue>
    </source>
</reference>
<organism evidence="1 2">
    <name type="scientific">Vanilla planifolia</name>
    <name type="common">Vanilla</name>
    <dbReference type="NCBI Taxonomy" id="51239"/>
    <lineage>
        <taxon>Eukaryota</taxon>
        <taxon>Viridiplantae</taxon>
        <taxon>Streptophyta</taxon>
        <taxon>Embryophyta</taxon>
        <taxon>Tracheophyta</taxon>
        <taxon>Spermatophyta</taxon>
        <taxon>Magnoliopsida</taxon>
        <taxon>Liliopsida</taxon>
        <taxon>Asparagales</taxon>
        <taxon>Orchidaceae</taxon>
        <taxon>Vanilloideae</taxon>
        <taxon>Vanilleae</taxon>
        <taxon>Vanilla</taxon>
    </lineage>
</organism>
<dbReference type="OrthoDB" id="10019422at2759"/>
<evidence type="ECO:0000313" key="2">
    <source>
        <dbReference type="Proteomes" id="UP000636800"/>
    </source>
</evidence>
<evidence type="ECO:0000313" key="1">
    <source>
        <dbReference type="EMBL" id="KAG0496526.1"/>
    </source>
</evidence>
<accession>A0A835VHC7</accession>
<sequence length="56" mass="6107">MARRGFAVGAFATAEGSGASRSRNRAWACWPGGSGAGHPGWSEARRRSIYRRRSRI</sequence>
<dbReference type="EMBL" id="JADCNL010000001">
    <property type="protein sequence ID" value="KAG0496526.1"/>
    <property type="molecule type" value="Genomic_DNA"/>
</dbReference>
<keyword evidence="2" id="KW-1185">Reference proteome</keyword>
<dbReference type="AlphaFoldDB" id="A0A835VHC7"/>
<proteinExistence type="predicted"/>